<feature type="region of interest" description="Disordered" evidence="1">
    <location>
        <begin position="1"/>
        <end position="70"/>
    </location>
</feature>
<dbReference type="Proteomes" id="UP001396334">
    <property type="component" value="Unassembled WGS sequence"/>
</dbReference>
<feature type="compositionally biased region" description="Low complexity" evidence="1">
    <location>
        <begin position="16"/>
        <end position="35"/>
    </location>
</feature>
<accession>A0ABR2PSS4</accession>
<feature type="compositionally biased region" description="Basic and acidic residues" evidence="1">
    <location>
        <begin position="58"/>
        <end position="70"/>
    </location>
</feature>
<name>A0ABR2PSS4_9ROSI</name>
<organism evidence="2 3">
    <name type="scientific">Hibiscus sabdariffa</name>
    <name type="common">roselle</name>
    <dbReference type="NCBI Taxonomy" id="183260"/>
    <lineage>
        <taxon>Eukaryota</taxon>
        <taxon>Viridiplantae</taxon>
        <taxon>Streptophyta</taxon>
        <taxon>Embryophyta</taxon>
        <taxon>Tracheophyta</taxon>
        <taxon>Spermatophyta</taxon>
        <taxon>Magnoliopsida</taxon>
        <taxon>eudicotyledons</taxon>
        <taxon>Gunneridae</taxon>
        <taxon>Pentapetalae</taxon>
        <taxon>rosids</taxon>
        <taxon>malvids</taxon>
        <taxon>Malvales</taxon>
        <taxon>Malvaceae</taxon>
        <taxon>Malvoideae</taxon>
        <taxon>Hibiscus</taxon>
    </lineage>
</organism>
<comment type="caution">
    <text evidence="2">The sequence shown here is derived from an EMBL/GenBank/DDBJ whole genome shotgun (WGS) entry which is preliminary data.</text>
</comment>
<evidence type="ECO:0000313" key="2">
    <source>
        <dbReference type="EMBL" id="KAK8991398.1"/>
    </source>
</evidence>
<proteinExistence type="predicted"/>
<reference evidence="2 3" key="1">
    <citation type="journal article" date="2024" name="G3 (Bethesda)">
        <title>Genome assembly of Hibiscus sabdariffa L. provides insights into metabolisms of medicinal natural products.</title>
        <authorList>
            <person name="Kim T."/>
        </authorList>
    </citation>
    <scope>NUCLEOTIDE SEQUENCE [LARGE SCALE GENOMIC DNA]</scope>
    <source>
        <strain evidence="2">TK-2024</strain>
        <tissue evidence="2">Old leaves</tissue>
    </source>
</reference>
<keyword evidence="3" id="KW-1185">Reference proteome</keyword>
<evidence type="ECO:0000313" key="3">
    <source>
        <dbReference type="Proteomes" id="UP001396334"/>
    </source>
</evidence>
<protein>
    <submittedName>
        <fullName evidence="2">Uncharacterized protein</fullName>
    </submittedName>
</protein>
<sequence>MDPLLQADKKKIPVDSQSGSSSESASFQEQSFSSGKEGNYAKKVPLMEQDFGMMAGESPEHSEGKSKGQVGEKDFNALVIEGKLSGCEVKIGAESDVAGAEGRIRSLDMGNNLRSWAEVLSGPTPKQPELLLGSNSGLGLLPKAVNQELIEETKVVDQPIGGTSSPVDKEQNLDLDFASDREMDSLDHFGEMDPGRSPLLELLKMRCVSCIVRGMGSTVKIRKLLRFGCCGVLGMTGSLTKPNFSELGDGVKVDVVSPGDSDLPTYRAFDDVRDMGLLRNMMATNVIST</sequence>
<gene>
    <name evidence="2" type="ORF">V6N11_062413</name>
</gene>
<evidence type="ECO:0000256" key="1">
    <source>
        <dbReference type="SAM" id="MobiDB-lite"/>
    </source>
</evidence>
<dbReference type="EMBL" id="JBBPBN010000052">
    <property type="protein sequence ID" value="KAK8991398.1"/>
    <property type="molecule type" value="Genomic_DNA"/>
</dbReference>